<feature type="region of interest" description="Disordered" evidence="2">
    <location>
        <begin position="253"/>
        <end position="281"/>
    </location>
</feature>
<keyword evidence="1" id="KW-0106">Calcium</keyword>
<dbReference type="PROSITE" id="PS50222">
    <property type="entry name" value="EF_HAND_2"/>
    <property type="match status" value="2"/>
</dbReference>
<dbReference type="InterPro" id="IPR002048">
    <property type="entry name" value="EF_hand_dom"/>
</dbReference>
<dbReference type="Gene3D" id="2.60.120.920">
    <property type="match status" value="2"/>
</dbReference>
<dbReference type="InterPro" id="IPR013320">
    <property type="entry name" value="ConA-like_dom_sf"/>
</dbReference>
<dbReference type="SMART" id="SM00054">
    <property type="entry name" value="EFh"/>
    <property type="match status" value="2"/>
</dbReference>
<evidence type="ECO:0000313" key="5">
    <source>
        <dbReference type="EMBL" id="CAK0872165.1"/>
    </source>
</evidence>
<dbReference type="EMBL" id="CAUYUJ010017142">
    <property type="protein sequence ID" value="CAK0872165.1"/>
    <property type="molecule type" value="Genomic_DNA"/>
</dbReference>
<evidence type="ECO:0000259" key="4">
    <source>
        <dbReference type="PROSITE" id="PS50222"/>
    </source>
</evidence>
<dbReference type="Proteomes" id="UP001189429">
    <property type="component" value="Unassembled WGS sequence"/>
</dbReference>
<dbReference type="InterPro" id="IPR011992">
    <property type="entry name" value="EF-hand-dom_pair"/>
</dbReference>
<dbReference type="SUPFAM" id="SSF47473">
    <property type="entry name" value="EF-hand"/>
    <property type="match status" value="1"/>
</dbReference>
<evidence type="ECO:0000313" key="6">
    <source>
        <dbReference type="Proteomes" id="UP001189429"/>
    </source>
</evidence>
<gene>
    <name evidence="5" type="ORF">PCOR1329_LOCUS57708</name>
</gene>
<dbReference type="CDD" id="cd11709">
    <property type="entry name" value="SPRY"/>
    <property type="match status" value="1"/>
</dbReference>
<dbReference type="CDD" id="cd00051">
    <property type="entry name" value="EFh"/>
    <property type="match status" value="1"/>
</dbReference>
<feature type="domain" description="EF-hand" evidence="4">
    <location>
        <begin position="574"/>
        <end position="607"/>
    </location>
</feature>
<protein>
    <recommendedName>
        <fullName evidence="7">Calmodulin</fullName>
    </recommendedName>
</protein>
<feature type="compositionally biased region" description="Basic and acidic residues" evidence="2">
    <location>
        <begin position="121"/>
        <end position="151"/>
    </location>
</feature>
<feature type="compositionally biased region" description="Acidic residues" evidence="2">
    <location>
        <begin position="255"/>
        <end position="271"/>
    </location>
</feature>
<dbReference type="PROSITE" id="PS50188">
    <property type="entry name" value="B302_SPRY"/>
    <property type="match status" value="1"/>
</dbReference>
<evidence type="ECO:0000256" key="1">
    <source>
        <dbReference type="ARBA" id="ARBA00022837"/>
    </source>
</evidence>
<feature type="region of interest" description="Disordered" evidence="2">
    <location>
        <begin position="121"/>
        <end position="162"/>
    </location>
</feature>
<keyword evidence="6" id="KW-1185">Reference proteome</keyword>
<dbReference type="InterPro" id="IPR003877">
    <property type="entry name" value="SPRY_dom"/>
</dbReference>
<comment type="caution">
    <text evidence="5">The sequence shown here is derived from an EMBL/GenBank/DDBJ whole genome shotgun (WGS) entry which is preliminary data.</text>
</comment>
<dbReference type="InterPro" id="IPR043136">
    <property type="entry name" value="B30.2/SPRY_sf"/>
</dbReference>
<dbReference type="PROSITE" id="PS00018">
    <property type="entry name" value="EF_HAND_1"/>
    <property type="match status" value="2"/>
</dbReference>
<feature type="non-terminal residue" evidence="5">
    <location>
        <position position="1077"/>
    </location>
</feature>
<dbReference type="InterPro" id="IPR001870">
    <property type="entry name" value="B30.2/SPRY"/>
</dbReference>
<accession>A0ABN9VGH5</accession>
<feature type="non-terminal residue" evidence="5">
    <location>
        <position position="1"/>
    </location>
</feature>
<organism evidence="5 6">
    <name type="scientific">Prorocentrum cordatum</name>
    <dbReference type="NCBI Taxonomy" id="2364126"/>
    <lineage>
        <taxon>Eukaryota</taxon>
        <taxon>Sar</taxon>
        <taxon>Alveolata</taxon>
        <taxon>Dinophyceae</taxon>
        <taxon>Prorocentrales</taxon>
        <taxon>Prorocentraceae</taxon>
        <taxon>Prorocentrum</taxon>
    </lineage>
</organism>
<feature type="domain" description="EF-hand" evidence="4">
    <location>
        <begin position="538"/>
        <end position="573"/>
    </location>
</feature>
<evidence type="ECO:0008006" key="7">
    <source>
        <dbReference type="Google" id="ProtNLM"/>
    </source>
</evidence>
<feature type="compositionally biased region" description="Basic and acidic residues" evidence="2">
    <location>
        <begin position="272"/>
        <end position="281"/>
    </location>
</feature>
<sequence>KDGKWSALTPEDKEDVKRKSVVENTEEALKTLQGKFDEMASLMKWKYGNPKHQLEKFRKELTELLTKPGFNISDYEVIVKAYSLNMNENTPIMKERKILVNEWCRINLFGQSDNNFWVYEEEKKDEDKEDKPEDADKPPETNSPSEEKTEETPPGVQAKEEPEVKAIRLLEANPGSSHLRIRANVGVFCEEMSSLQVSTGTVLEAKTLLNELTALKDEHQVLIPNTKSMNEAVADLIREATPQVDASKVTADGEQGLDSEMCQEQEQEQEQVVDKGPGDEPDDRTFTDFGDTVQWQVSDLLKDAGRKKLFKDAGTFHSMKDFVPQGGQIDGHIVKALKFDVNVYLSSNYAEKKLKQEATDGAHKRRLPNAVLLLYVKNGKDGCWAILNMAEAETLRMWMLNTSSRGGSPAGSMGIVTTRGEWLTKPVDDKELIIKPEVRDPLREGKAPLRAAAPLVFSRFFNWEVYYDEQELVTLVTVLKPIPDEEERKLWLQAVRQARRRDRKEIKQTVLEQAVKIEDPRKLESVRQGMKALRKYLEKYPDTDAAFKDLDVNGDHFIDRKEFKKAFADSTLDKTQLNRLFDHFDASKDKQLDLREFLQALSLKELSVKDRVKQMLGDQSEGQSSGMKKATGFERDDGDGTWCRTSIKLLGHKVIATRARRGLGALISTSREDLNPGELQVVCGASAYFIGGCVISCAVGGVATVAPSGITVRQKDRVAVFFEVTVMEAPPGSTCSVGIATAQFAQSENVQRVGEDAHSWGVGGLGRTPAKLHDRHSDSFGSPAWSPGTVVGVLVDLQNEQKAALRFFLNGEELQKAEFSNIPLAGDGVVVPVFTVEYGAKLYVNWGNEKLRYRPPSLDSSVLTVSQLANLDIDGKVRKRDLKEGSDKLGKMLLGADLNNQGFIKNYVKWVVQEESEGLYSVRLDTKFAWMGCAPEPIYLHGMLLTTGRWYYEVEISETPGNFFKLTAGYADARCDGKPKDQYGHFGVGEVPGSWGMDVADTELAGDGKPACFLHMEGNDYEAKQGDIYGFEADIDNATIAIHYRGIAEVPPKVGLAFVKVPFQGGLRPIIGFGRGN</sequence>
<name>A0ABN9VGH5_9DINO</name>
<dbReference type="Gene3D" id="1.10.238.10">
    <property type="entry name" value="EF-hand"/>
    <property type="match status" value="1"/>
</dbReference>
<dbReference type="SUPFAM" id="SSF49899">
    <property type="entry name" value="Concanavalin A-like lectins/glucanases"/>
    <property type="match status" value="1"/>
</dbReference>
<reference evidence="5" key="1">
    <citation type="submission" date="2023-10" db="EMBL/GenBank/DDBJ databases">
        <authorList>
            <person name="Chen Y."/>
            <person name="Shah S."/>
            <person name="Dougan E. K."/>
            <person name="Thang M."/>
            <person name="Chan C."/>
        </authorList>
    </citation>
    <scope>NUCLEOTIDE SEQUENCE [LARGE SCALE GENOMIC DNA]</scope>
</reference>
<dbReference type="Pfam" id="PF13499">
    <property type="entry name" value="EF-hand_7"/>
    <property type="match status" value="1"/>
</dbReference>
<feature type="domain" description="B30.2/SPRY" evidence="3">
    <location>
        <begin position="872"/>
        <end position="1077"/>
    </location>
</feature>
<dbReference type="Pfam" id="PF00622">
    <property type="entry name" value="SPRY"/>
    <property type="match status" value="1"/>
</dbReference>
<dbReference type="SMART" id="SM00449">
    <property type="entry name" value="SPRY"/>
    <property type="match status" value="1"/>
</dbReference>
<evidence type="ECO:0000256" key="2">
    <source>
        <dbReference type="SAM" id="MobiDB-lite"/>
    </source>
</evidence>
<proteinExistence type="predicted"/>
<dbReference type="InterPro" id="IPR018247">
    <property type="entry name" value="EF_Hand_1_Ca_BS"/>
</dbReference>
<evidence type="ECO:0000259" key="3">
    <source>
        <dbReference type="PROSITE" id="PS50188"/>
    </source>
</evidence>